<sequence>MHLKLLDSNDLILGEPLPWDLLDAEGKVLFRQAQRIESGPLLRKLVEKGVYRRAEATGEAAEPAPVGLNQLSLAPGDMLQLQVLSPTHADRYQVRVVGFHAPVSVMVTAPVVQGRVVFVKEGQRFLARGFIGKDVVAYNTKVLKSQLAPFAYLHLAWPDEVQTMRIRSSARVSVDLVCAITGALGQSAGRIADLSPGGARILSPSQFAVVDEEVRLAFRINPGGVEVYLNITALVRTVSRDSEQVITGVEFVQLSEADRLYLSNLVYQSMLKEHS</sequence>
<name>A0A078MIY3_9PSED</name>
<evidence type="ECO:0000313" key="6">
    <source>
        <dbReference type="EMBL" id="CEA04661.1"/>
    </source>
</evidence>
<dbReference type="InterPro" id="IPR009926">
    <property type="entry name" value="T3SS_YcgR_PilZN"/>
</dbReference>
<dbReference type="Gene3D" id="2.30.110.10">
    <property type="entry name" value="Electron Transport, Fmn-binding Protein, Chain A"/>
    <property type="match status" value="1"/>
</dbReference>
<accession>A0A078MIY3</accession>
<feature type="domain" description="PilZ" evidence="4">
    <location>
        <begin position="167"/>
        <end position="268"/>
    </location>
</feature>
<dbReference type="GO" id="GO:0035438">
    <property type="term" value="F:cyclic-di-GMP binding"/>
    <property type="evidence" value="ECO:0007669"/>
    <property type="project" value="InterPro"/>
</dbReference>
<dbReference type="Pfam" id="PF12945">
    <property type="entry name" value="PilZNR"/>
    <property type="match status" value="1"/>
</dbReference>
<evidence type="ECO:0000259" key="5">
    <source>
        <dbReference type="Pfam" id="PF12945"/>
    </source>
</evidence>
<reference evidence="6" key="1">
    <citation type="submission" date="2014-07" db="EMBL/GenBank/DDBJ databases">
        <authorList>
            <person name="Urmite Genomes Urmite Genomes"/>
        </authorList>
    </citation>
    <scope>NUCLEOTIDE SEQUENCE</scope>
    <source>
        <strain evidence="6">12M76_air</strain>
    </source>
</reference>
<dbReference type="InterPro" id="IPR012349">
    <property type="entry name" value="Split_barrel_FMN-bd"/>
</dbReference>
<dbReference type="EMBL" id="LM997413">
    <property type="protein sequence ID" value="CEA04661.1"/>
    <property type="molecule type" value="Genomic_DNA"/>
</dbReference>
<gene>
    <name evidence="6" type="ORF">BN1049_01667</name>
</gene>
<evidence type="ECO:0000256" key="1">
    <source>
        <dbReference type="ARBA" id="ARBA00022636"/>
    </source>
</evidence>
<evidence type="ECO:0000256" key="2">
    <source>
        <dbReference type="ARBA" id="ARBA00022741"/>
    </source>
</evidence>
<evidence type="ECO:0000256" key="3">
    <source>
        <dbReference type="ARBA" id="ARBA00023143"/>
    </source>
</evidence>
<keyword evidence="6" id="KW-0282">Flagellum</keyword>
<keyword evidence="3" id="KW-0975">Bacterial flagellum</keyword>
<dbReference type="PATRIC" id="fig|1461581.3.peg.1645"/>
<keyword evidence="6" id="KW-0966">Cell projection</keyword>
<dbReference type="EMBL" id="LK391969">
    <property type="protein sequence ID" value="CEF26734.1"/>
    <property type="molecule type" value="Genomic_DNA"/>
</dbReference>
<dbReference type="RefSeq" id="WP_044499318.1">
    <property type="nucleotide sequence ID" value="NZ_LK391969.1"/>
</dbReference>
<protein>
    <submittedName>
        <fullName evidence="6">Flagellar protein YcgR</fullName>
    </submittedName>
</protein>
<proteinExistence type="predicted"/>
<dbReference type="SUPFAM" id="SSF141371">
    <property type="entry name" value="PilZ domain-like"/>
    <property type="match status" value="2"/>
</dbReference>
<dbReference type="InterPro" id="IPR009875">
    <property type="entry name" value="PilZ_domain"/>
</dbReference>
<dbReference type="Pfam" id="PF07238">
    <property type="entry name" value="PilZ"/>
    <property type="match status" value="1"/>
</dbReference>
<keyword evidence="1" id="KW-0973">c-di-GMP</keyword>
<keyword evidence="2" id="KW-0547">Nucleotide-binding</keyword>
<dbReference type="OrthoDB" id="5735035at2"/>
<organism evidence="6">
    <name type="scientific">Pseudomonas saudimassiliensis</name>
    <dbReference type="NCBI Taxonomy" id="1461581"/>
    <lineage>
        <taxon>Bacteria</taxon>
        <taxon>Pseudomonadati</taxon>
        <taxon>Pseudomonadota</taxon>
        <taxon>Gammaproteobacteria</taxon>
        <taxon>Pseudomonadales</taxon>
        <taxon>Pseudomonadaceae</taxon>
        <taxon>Pseudomonas</taxon>
    </lineage>
</organism>
<feature type="domain" description="Type III secretion system flagellar brake protein YcgR PilZN" evidence="5">
    <location>
        <begin position="75"/>
        <end position="158"/>
    </location>
</feature>
<keyword evidence="6" id="KW-0969">Cilium</keyword>
<evidence type="ECO:0000259" key="4">
    <source>
        <dbReference type="Pfam" id="PF07238"/>
    </source>
</evidence>
<dbReference type="AlphaFoldDB" id="A0A078MIY3"/>
<dbReference type="Gene3D" id="2.40.10.220">
    <property type="entry name" value="predicted glycosyltransferase like domains"/>
    <property type="match status" value="1"/>
</dbReference>